<keyword evidence="4" id="KW-0560">Oxidoreductase</keyword>
<evidence type="ECO:0000256" key="3">
    <source>
        <dbReference type="ARBA" id="ARBA00022964"/>
    </source>
</evidence>
<dbReference type="OrthoDB" id="420380at2759"/>
<dbReference type="GO" id="GO:0031418">
    <property type="term" value="F:L-ascorbic acid binding"/>
    <property type="evidence" value="ECO:0007669"/>
    <property type="project" value="InterPro"/>
</dbReference>
<dbReference type="SMART" id="SM00702">
    <property type="entry name" value="P4Hc"/>
    <property type="match status" value="1"/>
</dbReference>
<proteinExistence type="predicted"/>
<accession>A0A139IJU4</accession>
<dbReference type="PANTHER" id="PTHR10869">
    <property type="entry name" value="PROLYL 4-HYDROXYLASE ALPHA SUBUNIT"/>
    <property type="match status" value="1"/>
</dbReference>
<evidence type="ECO:0000259" key="8">
    <source>
        <dbReference type="SMART" id="SM00702"/>
    </source>
</evidence>
<evidence type="ECO:0000256" key="5">
    <source>
        <dbReference type="ARBA" id="ARBA00023004"/>
    </source>
</evidence>
<dbReference type="STRING" id="113226.A0A139IJU4"/>
<evidence type="ECO:0000256" key="4">
    <source>
        <dbReference type="ARBA" id="ARBA00023002"/>
    </source>
</evidence>
<gene>
    <name evidence="9" type="ORF">AC579_7750</name>
</gene>
<evidence type="ECO:0000313" key="9">
    <source>
        <dbReference type="EMBL" id="KXT15023.1"/>
    </source>
</evidence>
<dbReference type="Proteomes" id="UP000073492">
    <property type="component" value="Unassembled WGS sequence"/>
</dbReference>
<dbReference type="PANTHER" id="PTHR10869:SF242">
    <property type="entry name" value="PROLYL 4-HYDROXYLASE ALPHA SUBUNIT DOMAIN-CONTAINING PROTEIN"/>
    <property type="match status" value="1"/>
</dbReference>
<feature type="compositionally biased region" description="Acidic residues" evidence="6">
    <location>
        <begin position="299"/>
        <end position="321"/>
    </location>
</feature>
<sequence>MEKPKAPPAHQTQKERRGPFKMDKYMHLQLVLFAAIIALLVPLYHPLDHIQRLINLTPFGSSDRPLKLPKLEKISPKTRFMSYDPLIAHLEDLISYEERQYLLKLSKPLLRKSQVRLNNGTKVDSPNRTSSTAFLPRTDPVVTHILERASEFQGYIPIEQIDMQVTAYQPGQHYRAHYDWFPSPTMKDRNRFSTFFAILDADCTNCGTEFPHIALDIETLDLRWCSRINCTADVVTSLNIPGHAVFWRNLDPWGLPREDVLHAGLPAVNGSKIGLNIWTEITVNPEWYPSPDEILPSAEDLEEGETIVLDDEEESEQEGGEEQGSQQQQQQQRVLESSVS</sequence>
<evidence type="ECO:0000256" key="7">
    <source>
        <dbReference type="SAM" id="Phobius"/>
    </source>
</evidence>
<dbReference type="EMBL" id="LFZO01000069">
    <property type="protein sequence ID" value="KXT15023.1"/>
    <property type="molecule type" value="Genomic_DNA"/>
</dbReference>
<dbReference type="GO" id="GO:0005783">
    <property type="term" value="C:endoplasmic reticulum"/>
    <property type="evidence" value="ECO:0007669"/>
    <property type="project" value="TreeGrafter"/>
</dbReference>
<feature type="compositionally biased region" description="Low complexity" evidence="6">
    <location>
        <begin position="323"/>
        <end position="332"/>
    </location>
</feature>
<feature type="transmembrane region" description="Helical" evidence="7">
    <location>
        <begin position="25"/>
        <end position="44"/>
    </location>
</feature>
<dbReference type="Pfam" id="PF13640">
    <property type="entry name" value="2OG-FeII_Oxy_3"/>
    <property type="match status" value="1"/>
</dbReference>
<protein>
    <recommendedName>
        <fullName evidence="8">Prolyl 4-hydroxylase alpha subunit domain-containing protein</fullName>
    </recommendedName>
</protein>
<comment type="cofactor">
    <cofactor evidence="1">
        <name>L-ascorbate</name>
        <dbReference type="ChEBI" id="CHEBI:38290"/>
    </cofactor>
</comment>
<keyword evidence="2" id="KW-0479">Metal-binding</keyword>
<feature type="region of interest" description="Disordered" evidence="6">
    <location>
        <begin position="293"/>
        <end position="340"/>
    </location>
</feature>
<keyword evidence="7" id="KW-0812">Transmembrane</keyword>
<evidence type="ECO:0000256" key="1">
    <source>
        <dbReference type="ARBA" id="ARBA00001961"/>
    </source>
</evidence>
<keyword evidence="7" id="KW-1133">Transmembrane helix</keyword>
<dbReference type="AlphaFoldDB" id="A0A139IJU4"/>
<evidence type="ECO:0000256" key="2">
    <source>
        <dbReference type="ARBA" id="ARBA00022723"/>
    </source>
</evidence>
<evidence type="ECO:0000256" key="6">
    <source>
        <dbReference type="SAM" id="MobiDB-lite"/>
    </source>
</evidence>
<dbReference type="GO" id="GO:0004656">
    <property type="term" value="F:procollagen-proline 4-dioxygenase activity"/>
    <property type="evidence" value="ECO:0007669"/>
    <property type="project" value="TreeGrafter"/>
</dbReference>
<dbReference type="Gene3D" id="2.60.120.620">
    <property type="entry name" value="q2cbj1_9rhob like domain"/>
    <property type="match status" value="1"/>
</dbReference>
<dbReference type="InterPro" id="IPR006620">
    <property type="entry name" value="Pro_4_hyd_alph"/>
</dbReference>
<organism evidence="9 10">
    <name type="scientific">Pseudocercospora musae</name>
    <dbReference type="NCBI Taxonomy" id="113226"/>
    <lineage>
        <taxon>Eukaryota</taxon>
        <taxon>Fungi</taxon>
        <taxon>Dikarya</taxon>
        <taxon>Ascomycota</taxon>
        <taxon>Pezizomycotina</taxon>
        <taxon>Dothideomycetes</taxon>
        <taxon>Dothideomycetidae</taxon>
        <taxon>Mycosphaerellales</taxon>
        <taxon>Mycosphaerellaceae</taxon>
        <taxon>Pseudocercospora</taxon>
    </lineage>
</organism>
<dbReference type="InterPro" id="IPR045054">
    <property type="entry name" value="P4HA-like"/>
</dbReference>
<keyword evidence="3" id="KW-0223">Dioxygenase</keyword>
<keyword evidence="5" id="KW-0408">Iron</keyword>
<dbReference type="InterPro" id="IPR044862">
    <property type="entry name" value="Pro_4_hyd_alph_FE2OG_OXY"/>
</dbReference>
<name>A0A139IJU4_9PEZI</name>
<reference evidence="9 10" key="1">
    <citation type="submission" date="2015-07" db="EMBL/GenBank/DDBJ databases">
        <title>Comparative genomics of the Sigatoka disease complex on banana suggests a link between parallel evolutionary changes in Pseudocercospora fijiensis and Pseudocercospora eumusae and increased virulence on the banana host.</title>
        <authorList>
            <person name="Chang T.-C."/>
            <person name="Salvucci A."/>
            <person name="Crous P.W."/>
            <person name="Stergiopoulos I."/>
        </authorList>
    </citation>
    <scope>NUCLEOTIDE SEQUENCE [LARGE SCALE GENOMIC DNA]</scope>
    <source>
        <strain evidence="9 10">CBS 116634</strain>
    </source>
</reference>
<dbReference type="GO" id="GO:0005506">
    <property type="term" value="F:iron ion binding"/>
    <property type="evidence" value="ECO:0007669"/>
    <property type="project" value="InterPro"/>
</dbReference>
<comment type="caution">
    <text evidence="9">The sequence shown here is derived from an EMBL/GenBank/DDBJ whole genome shotgun (WGS) entry which is preliminary data.</text>
</comment>
<keyword evidence="10" id="KW-1185">Reference proteome</keyword>
<keyword evidence="7" id="KW-0472">Membrane</keyword>
<feature type="domain" description="Prolyl 4-hydroxylase alpha subunit" evidence="8">
    <location>
        <begin position="85"/>
        <end position="280"/>
    </location>
</feature>
<evidence type="ECO:0000313" key="10">
    <source>
        <dbReference type="Proteomes" id="UP000073492"/>
    </source>
</evidence>